<dbReference type="EMBL" id="JAUDFV010000020">
    <property type="protein sequence ID" value="KAL2740097.1"/>
    <property type="molecule type" value="Genomic_DNA"/>
</dbReference>
<sequence>MQKSRRIMDFIFLYDVAFTRPMLKDKLSIDAPTDSTEPGCCLLSKPGGCIRSPLLWNAEYDYPSPGNLRDSTSHP</sequence>
<gene>
    <name evidence="1" type="ORF">V1478_000238</name>
</gene>
<evidence type="ECO:0000313" key="1">
    <source>
        <dbReference type="EMBL" id="KAL2740097.1"/>
    </source>
</evidence>
<dbReference type="Proteomes" id="UP001607302">
    <property type="component" value="Unassembled WGS sequence"/>
</dbReference>
<accession>A0ABD2C4X9</accession>
<keyword evidence="2" id="KW-1185">Reference proteome</keyword>
<protein>
    <submittedName>
        <fullName evidence="1">Uncharacterized protein</fullName>
    </submittedName>
</protein>
<comment type="caution">
    <text evidence="1">The sequence shown here is derived from an EMBL/GenBank/DDBJ whole genome shotgun (WGS) entry which is preliminary data.</text>
</comment>
<organism evidence="1 2">
    <name type="scientific">Vespula squamosa</name>
    <name type="common">Southern yellow jacket</name>
    <name type="synonym">Wasp</name>
    <dbReference type="NCBI Taxonomy" id="30214"/>
    <lineage>
        <taxon>Eukaryota</taxon>
        <taxon>Metazoa</taxon>
        <taxon>Ecdysozoa</taxon>
        <taxon>Arthropoda</taxon>
        <taxon>Hexapoda</taxon>
        <taxon>Insecta</taxon>
        <taxon>Pterygota</taxon>
        <taxon>Neoptera</taxon>
        <taxon>Endopterygota</taxon>
        <taxon>Hymenoptera</taxon>
        <taxon>Apocrita</taxon>
        <taxon>Aculeata</taxon>
        <taxon>Vespoidea</taxon>
        <taxon>Vespidae</taxon>
        <taxon>Vespinae</taxon>
        <taxon>Vespula</taxon>
    </lineage>
</organism>
<proteinExistence type="predicted"/>
<reference evidence="1 2" key="1">
    <citation type="journal article" date="2024" name="Ann. Entomol. Soc. Am.">
        <title>Genomic analyses of the southern and eastern yellowjacket wasps (Hymenoptera: Vespidae) reveal evolutionary signatures of social life.</title>
        <authorList>
            <person name="Catto M.A."/>
            <person name="Caine P.B."/>
            <person name="Orr S.E."/>
            <person name="Hunt B.G."/>
            <person name="Goodisman M.A.D."/>
        </authorList>
    </citation>
    <scope>NUCLEOTIDE SEQUENCE [LARGE SCALE GENOMIC DNA]</scope>
    <source>
        <strain evidence="1">233</strain>
        <tissue evidence="1">Head and thorax</tissue>
    </source>
</reference>
<evidence type="ECO:0000313" key="2">
    <source>
        <dbReference type="Proteomes" id="UP001607302"/>
    </source>
</evidence>
<name>A0ABD2C4X9_VESSQ</name>
<dbReference type="AlphaFoldDB" id="A0ABD2C4X9"/>